<evidence type="ECO:0000313" key="7">
    <source>
        <dbReference type="Proteomes" id="UP000724657"/>
    </source>
</evidence>
<dbReference type="PANTHER" id="PTHR43585:SF2">
    <property type="entry name" value="ATP-GRASP ENZYME FSQD"/>
    <property type="match status" value="1"/>
</dbReference>
<evidence type="ECO:0000256" key="1">
    <source>
        <dbReference type="ARBA" id="ARBA00022598"/>
    </source>
</evidence>
<keyword evidence="1" id="KW-0436">Ligase</keyword>
<dbReference type="EMBL" id="JAHLFN010000067">
    <property type="protein sequence ID" value="MBU3842697.1"/>
    <property type="molecule type" value="Genomic_DNA"/>
</dbReference>
<dbReference type="PROSITE" id="PS50975">
    <property type="entry name" value="ATP_GRASP"/>
    <property type="match status" value="1"/>
</dbReference>
<dbReference type="PANTHER" id="PTHR43585">
    <property type="entry name" value="FUMIPYRROLE BIOSYNTHESIS PROTEIN C"/>
    <property type="match status" value="1"/>
</dbReference>
<dbReference type="InterPro" id="IPR020561">
    <property type="entry name" value="PRibGlycinamid_synth_ATP-grasp"/>
</dbReference>
<evidence type="ECO:0000259" key="5">
    <source>
        <dbReference type="PROSITE" id="PS50975"/>
    </source>
</evidence>
<dbReference type="AlphaFoldDB" id="A0A9E2NXS0"/>
<dbReference type="Proteomes" id="UP000724657">
    <property type="component" value="Unassembled WGS sequence"/>
</dbReference>
<dbReference type="GO" id="GO:0046872">
    <property type="term" value="F:metal ion binding"/>
    <property type="evidence" value="ECO:0007669"/>
    <property type="project" value="InterPro"/>
</dbReference>
<evidence type="ECO:0000256" key="3">
    <source>
        <dbReference type="ARBA" id="ARBA00022840"/>
    </source>
</evidence>
<evidence type="ECO:0000256" key="4">
    <source>
        <dbReference type="PROSITE-ProRule" id="PRU00409"/>
    </source>
</evidence>
<organism evidence="6 7">
    <name type="scientific">Candidatus Fusobacterium pullicola</name>
    <dbReference type="NCBI Taxonomy" id="2838601"/>
    <lineage>
        <taxon>Bacteria</taxon>
        <taxon>Fusobacteriati</taxon>
        <taxon>Fusobacteriota</taxon>
        <taxon>Fusobacteriia</taxon>
        <taxon>Fusobacteriales</taxon>
        <taxon>Fusobacteriaceae</taxon>
        <taxon>Fusobacterium</taxon>
    </lineage>
</organism>
<dbReference type="Gene3D" id="3.30.1490.20">
    <property type="entry name" value="ATP-grasp fold, A domain"/>
    <property type="match status" value="1"/>
</dbReference>
<accession>A0A9E2NXS0</accession>
<sequence>MNFIFISPNFPKSYWNFCRGLKNNGVNTLGIGDAEYDFLSDELKSSLNEYYKVSSLENYDEVYRACAYFAFKYGKIDWLESNNEYWLLRDAQLRTDFNITSGLRNDKIAGIKYKSKMKEFYKKAGVKTARYHLVTTFEEGKKFIKSVGFPVVVKPDNGVGAAATYKLKNEEEMKFFYDNLGEEQYIMEEFVNGELLSYDGIAGRDKEIIFETAHVYPVPIMDIVNNGMDVMYYSYREIPEDLKEAGRKVVQTFDTNSRVFHCEFFRLLEDKPGLGKKGDIIGLEVNMRPPGGYTPDMMNYANDIDVYQIWANMVTYNEGYFDKESRPYCCVYAARRDGYNYVHSIDSVLSKYGNNIVMKERMPEVLSGAMGNDMLTARFPEQDQAIEFIDFYLKKM</sequence>
<evidence type="ECO:0000256" key="2">
    <source>
        <dbReference type="ARBA" id="ARBA00022741"/>
    </source>
</evidence>
<dbReference type="Pfam" id="PF01071">
    <property type="entry name" value="GARS_A"/>
    <property type="match status" value="1"/>
</dbReference>
<gene>
    <name evidence="6" type="ORF">IAA47_06935</name>
</gene>
<keyword evidence="3 4" id="KW-0067">ATP-binding</keyword>
<dbReference type="InterPro" id="IPR011761">
    <property type="entry name" value="ATP-grasp"/>
</dbReference>
<dbReference type="GO" id="GO:0005524">
    <property type="term" value="F:ATP binding"/>
    <property type="evidence" value="ECO:0007669"/>
    <property type="project" value="UniProtKB-UniRule"/>
</dbReference>
<dbReference type="GO" id="GO:0016874">
    <property type="term" value="F:ligase activity"/>
    <property type="evidence" value="ECO:0007669"/>
    <property type="project" value="UniProtKB-KW"/>
</dbReference>
<keyword evidence="2 4" id="KW-0547">Nucleotide-binding</keyword>
<dbReference type="InterPro" id="IPR013815">
    <property type="entry name" value="ATP_grasp_subdomain_1"/>
</dbReference>
<reference evidence="6" key="1">
    <citation type="journal article" date="2021" name="PeerJ">
        <title>Extensive microbial diversity within the chicken gut microbiome revealed by metagenomics and culture.</title>
        <authorList>
            <person name="Gilroy R."/>
            <person name="Ravi A."/>
            <person name="Getino M."/>
            <person name="Pursley I."/>
            <person name="Horton D.L."/>
            <person name="Alikhan N.F."/>
            <person name="Baker D."/>
            <person name="Gharbi K."/>
            <person name="Hall N."/>
            <person name="Watson M."/>
            <person name="Adriaenssens E.M."/>
            <person name="Foster-Nyarko E."/>
            <person name="Jarju S."/>
            <person name="Secka A."/>
            <person name="Antonio M."/>
            <person name="Oren A."/>
            <person name="Chaudhuri R.R."/>
            <person name="La Ragione R."/>
            <person name="Hildebrand F."/>
            <person name="Pallen M.J."/>
        </authorList>
    </citation>
    <scope>NUCLEOTIDE SEQUENCE</scope>
    <source>
        <strain evidence="6">A6-441</strain>
    </source>
</reference>
<dbReference type="InterPro" id="IPR052032">
    <property type="entry name" value="ATP-dep_AA_Ligase"/>
</dbReference>
<dbReference type="SUPFAM" id="SSF56059">
    <property type="entry name" value="Glutathione synthetase ATP-binding domain-like"/>
    <property type="match status" value="1"/>
</dbReference>
<comment type="caution">
    <text evidence="6">The sequence shown here is derived from an EMBL/GenBank/DDBJ whole genome shotgun (WGS) entry which is preliminary data.</text>
</comment>
<protein>
    <submittedName>
        <fullName evidence="6">ATP-grasp domain-containing protein</fullName>
    </submittedName>
</protein>
<evidence type="ECO:0000313" key="6">
    <source>
        <dbReference type="EMBL" id="MBU3842697.1"/>
    </source>
</evidence>
<proteinExistence type="predicted"/>
<dbReference type="Gene3D" id="3.30.470.20">
    <property type="entry name" value="ATP-grasp fold, B domain"/>
    <property type="match status" value="1"/>
</dbReference>
<name>A0A9E2NXS0_9FUSO</name>
<reference evidence="6" key="2">
    <citation type="submission" date="2021-04" db="EMBL/GenBank/DDBJ databases">
        <authorList>
            <person name="Gilroy R."/>
        </authorList>
    </citation>
    <scope>NUCLEOTIDE SEQUENCE</scope>
    <source>
        <strain evidence="6">A6-441</strain>
    </source>
</reference>
<feature type="domain" description="ATP-grasp" evidence="5">
    <location>
        <begin position="118"/>
        <end position="315"/>
    </location>
</feature>